<reference evidence="8 9" key="1">
    <citation type="submission" date="2019-06" db="EMBL/GenBank/DDBJ databases">
        <title>Sequencing the genomes of 1000 actinobacteria strains.</title>
        <authorList>
            <person name="Klenk H.-P."/>
        </authorList>
    </citation>
    <scope>NUCLEOTIDE SEQUENCE [LARGE SCALE GENOMIC DNA]</scope>
    <source>
        <strain evidence="8 9">DSM 12335</strain>
    </source>
</reference>
<dbReference type="EMBL" id="VFOP01000001">
    <property type="protein sequence ID" value="TQL52216.1"/>
    <property type="molecule type" value="Genomic_DNA"/>
</dbReference>
<evidence type="ECO:0000259" key="7">
    <source>
        <dbReference type="PROSITE" id="PS50850"/>
    </source>
</evidence>
<dbReference type="Gene3D" id="1.20.1250.20">
    <property type="entry name" value="MFS general substrate transporter like domains"/>
    <property type="match status" value="2"/>
</dbReference>
<keyword evidence="4 6" id="KW-0472">Membrane</keyword>
<dbReference type="Pfam" id="PF07690">
    <property type="entry name" value="MFS_1"/>
    <property type="match status" value="1"/>
</dbReference>
<evidence type="ECO:0000256" key="1">
    <source>
        <dbReference type="ARBA" id="ARBA00004651"/>
    </source>
</evidence>
<feature type="transmembrane region" description="Helical" evidence="6">
    <location>
        <begin position="150"/>
        <end position="168"/>
    </location>
</feature>
<feature type="transmembrane region" description="Helical" evidence="6">
    <location>
        <begin position="225"/>
        <end position="243"/>
    </location>
</feature>
<comment type="caution">
    <text evidence="8">The sequence shown here is derived from an EMBL/GenBank/DDBJ whole genome shotgun (WGS) entry which is preliminary data.</text>
</comment>
<keyword evidence="3 6" id="KW-1133">Transmembrane helix</keyword>
<dbReference type="AlphaFoldDB" id="A0A542YVU7"/>
<sequence>MTTLGTLPVFLLSSQSVFVREELGFDEVRFGIAVSVFFGSAALAALLGGGLTDRMGRRRSTILAGAIAAVGGLGVALLAHSWVVLLGLLVLLGMANAACQVTANLTMARVIPAHRRGLGFGIKQSAIPISIMLAGLAVPTLGAFGWWRWTFAATGVGGLLVLLSGLRLPRTVEGPVAAGAERDRPPMRALVITLLAITLASAAANSLGSFLASWGFHVGLTPSEAGVLMAVGSGANLVLRVLLGHRADGRHGRNLPGVALQMVIGGLALGVLAIESPATVVLAGFVAFALGWSWPGLLLYAVVRVGRDAPGAASGMVQGGAFIGGATGPALFGAVVGWVGYQAAWGIAGVLFVAAGALILAARKVFLADLVNRPPVRQISYGGGRGRPAHVTAPHTLVPTPAEAVPDAPPDAPRPDPDGTAGAATRPRGD</sequence>
<feature type="transmembrane region" description="Helical" evidence="6">
    <location>
        <begin position="280"/>
        <end position="303"/>
    </location>
</feature>
<keyword evidence="2 6" id="KW-0812">Transmembrane</keyword>
<comment type="subcellular location">
    <subcellularLocation>
        <location evidence="1">Cell membrane</location>
        <topology evidence="1">Multi-pass membrane protein</topology>
    </subcellularLocation>
</comment>
<dbReference type="InterPro" id="IPR011701">
    <property type="entry name" value="MFS"/>
</dbReference>
<dbReference type="InterPro" id="IPR036259">
    <property type="entry name" value="MFS_trans_sf"/>
</dbReference>
<dbReference type="InterPro" id="IPR020846">
    <property type="entry name" value="MFS_dom"/>
</dbReference>
<evidence type="ECO:0000256" key="5">
    <source>
        <dbReference type="SAM" id="MobiDB-lite"/>
    </source>
</evidence>
<protein>
    <submittedName>
        <fullName evidence="8">Putative MFS family arabinose efflux permease</fullName>
    </submittedName>
</protein>
<feature type="transmembrane region" description="Helical" evidence="6">
    <location>
        <begin position="126"/>
        <end position="144"/>
    </location>
</feature>
<feature type="transmembrane region" description="Helical" evidence="6">
    <location>
        <begin position="343"/>
        <end position="362"/>
    </location>
</feature>
<keyword evidence="9" id="KW-1185">Reference proteome</keyword>
<feature type="transmembrane region" description="Helical" evidence="6">
    <location>
        <begin position="85"/>
        <end position="105"/>
    </location>
</feature>
<proteinExistence type="predicted"/>
<feature type="transmembrane region" description="Helical" evidence="6">
    <location>
        <begin position="189"/>
        <end position="213"/>
    </location>
</feature>
<feature type="transmembrane region" description="Helical" evidence="6">
    <location>
        <begin position="61"/>
        <end position="79"/>
    </location>
</feature>
<dbReference type="PANTHER" id="PTHR23527:SF1">
    <property type="entry name" value="BLL3282 PROTEIN"/>
    <property type="match status" value="1"/>
</dbReference>
<evidence type="ECO:0000256" key="6">
    <source>
        <dbReference type="SAM" id="Phobius"/>
    </source>
</evidence>
<feature type="domain" description="Major facilitator superfamily (MFS) profile" evidence="7">
    <location>
        <begin position="1"/>
        <end position="373"/>
    </location>
</feature>
<accession>A0A542YVU7</accession>
<evidence type="ECO:0000256" key="4">
    <source>
        <dbReference type="ARBA" id="ARBA00023136"/>
    </source>
</evidence>
<name>A0A542YVU7_9MICO</name>
<gene>
    <name evidence="8" type="ORF">FB467_3395</name>
</gene>
<feature type="transmembrane region" description="Helical" evidence="6">
    <location>
        <begin position="255"/>
        <end position="274"/>
    </location>
</feature>
<feature type="transmembrane region" description="Helical" evidence="6">
    <location>
        <begin position="30"/>
        <end position="49"/>
    </location>
</feature>
<feature type="region of interest" description="Disordered" evidence="5">
    <location>
        <begin position="381"/>
        <end position="430"/>
    </location>
</feature>
<evidence type="ECO:0000256" key="3">
    <source>
        <dbReference type="ARBA" id="ARBA00022989"/>
    </source>
</evidence>
<dbReference type="GO" id="GO:0022857">
    <property type="term" value="F:transmembrane transporter activity"/>
    <property type="evidence" value="ECO:0007669"/>
    <property type="project" value="InterPro"/>
</dbReference>
<organism evidence="8 9">
    <name type="scientific">Ornithinicoccus hortensis</name>
    <dbReference type="NCBI Taxonomy" id="82346"/>
    <lineage>
        <taxon>Bacteria</taxon>
        <taxon>Bacillati</taxon>
        <taxon>Actinomycetota</taxon>
        <taxon>Actinomycetes</taxon>
        <taxon>Micrococcales</taxon>
        <taxon>Intrasporangiaceae</taxon>
        <taxon>Ornithinicoccus</taxon>
    </lineage>
</organism>
<evidence type="ECO:0000313" key="9">
    <source>
        <dbReference type="Proteomes" id="UP000319516"/>
    </source>
</evidence>
<dbReference type="Proteomes" id="UP000319516">
    <property type="component" value="Unassembled WGS sequence"/>
</dbReference>
<evidence type="ECO:0000256" key="2">
    <source>
        <dbReference type="ARBA" id="ARBA00022692"/>
    </source>
</evidence>
<feature type="transmembrane region" description="Helical" evidence="6">
    <location>
        <begin position="315"/>
        <end position="337"/>
    </location>
</feature>
<dbReference type="InterPro" id="IPR052952">
    <property type="entry name" value="MFS-Transporter"/>
</dbReference>
<dbReference type="GO" id="GO:0005886">
    <property type="term" value="C:plasma membrane"/>
    <property type="evidence" value="ECO:0007669"/>
    <property type="project" value="UniProtKB-SubCell"/>
</dbReference>
<dbReference type="PANTHER" id="PTHR23527">
    <property type="entry name" value="BLL3282 PROTEIN"/>
    <property type="match status" value="1"/>
</dbReference>
<evidence type="ECO:0000313" key="8">
    <source>
        <dbReference type="EMBL" id="TQL52216.1"/>
    </source>
</evidence>
<dbReference type="SUPFAM" id="SSF103473">
    <property type="entry name" value="MFS general substrate transporter"/>
    <property type="match status" value="1"/>
</dbReference>
<dbReference type="PROSITE" id="PS50850">
    <property type="entry name" value="MFS"/>
    <property type="match status" value="1"/>
</dbReference>